<dbReference type="SMART" id="SM00091">
    <property type="entry name" value="PAS"/>
    <property type="match status" value="3"/>
</dbReference>
<keyword evidence="9" id="KW-0067">ATP-binding</keyword>
<dbReference type="SMART" id="SM00086">
    <property type="entry name" value="PAC"/>
    <property type="match status" value="2"/>
</dbReference>
<dbReference type="InterPro" id="IPR042240">
    <property type="entry name" value="CHASE_sf"/>
</dbReference>
<keyword evidence="7" id="KW-0547">Nucleotide-binding</keyword>
<feature type="compositionally biased region" description="Polar residues" evidence="14">
    <location>
        <begin position="907"/>
        <end position="919"/>
    </location>
</feature>
<feature type="domain" description="PAC" evidence="19">
    <location>
        <begin position="615"/>
        <end position="667"/>
    </location>
</feature>
<dbReference type="InterPro" id="IPR000700">
    <property type="entry name" value="PAS-assoc_C"/>
</dbReference>
<dbReference type="Pfam" id="PF00512">
    <property type="entry name" value="HisKA"/>
    <property type="match status" value="1"/>
</dbReference>
<dbReference type="SMART" id="SM00388">
    <property type="entry name" value="HisKA"/>
    <property type="match status" value="1"/>
</dbReference>
<dbReference type="PROSITE" id="PS50109">
    <property type="entry name" value="HIS_KIN"/>
    <property type="match status" value="1"/>
</dbReference>
<dbReference type="Pfam" id="PF08447">
    <property type="entry name" value="PAS_3"/>
    <property type="match status" value="1"/>
</dbReference>
<accession>A0A9Q9HF27</accession>
<evidence type="ECO:0000256" key="10">
    <source>
        <dbReference type="ARBA" id="ARBA00022989"/>
    </source>
</evidence>
<dbReference type="CDD" id="cd00130">
    <property type="entry name" value="PAS"/>
    <property type="match status" value="2"/>
</dbReference>
<evidence type="ECO:0000313" key="21">
    <source>
        <dbReference type="EMBL" id="UWP96067.1"/>
    </source>
</evidence>
<evidence type="ECO:0000256" key="5">
    <source>
        <dbReference type="ARBA" id="ARBA00022679"/>
    </source>
</evidence>
<protein>
    <recommendedName>
        <fullName evidence="3">histidine kinase</fullName>
        <ecNumber evidence="3">2.7.13.3</ecNumber>
    </recommendedName>
</protein>
<evidence type="ECO:0000256" key="2">
    <source>
        <dbReference type="ARBA" id="ARBA00004370"/>
    </source>
</evidence>
<evidence type="ECO:0000259" key="17">
    <source>
        <dbReference type="PROSITE" id="PS50110"/>
    </source>
</evidence>
<dbReference type="NCBIfam" id="TIGR00229">
    <property type="entry name" value="sensory_box"/>
    <property type="match status" value="2"/>
</dbReference>
<dbReference type="PANTHER" id="PTHR43065:SF46">
    <property type="entry name" value="C4-DICARBOXYLATE TRANSPORT SENSOR PROTEIN DCTB"/>
    <property type="match status" value="1"/>
</dbReference>
<dbReference type="PROSITE" id="PS50113">
    <property type="entry name" value="PAC"/>
    <property type="match status" value="2"/>
</dbReference>
<dbReference type="Gene3D" id="3.40.50.2300">
    <property type="match status" value="1"/>
</dbReference>
<evidence type="ECO:0000256" key="11">
    <source>
        <dbReference type="ARBA" id="ARBA00023012"/>
    </source>
</evidence>
<dbReference type="SUPFAM" id="SSF52172">
    <property type="entry name" value="CheY-like"/>
    <property type="match status" value="1"/>
</dbReference>
<evidence type="ECO:0000256" key="4">
    <source>
        <dbReference type="ARBA" id="ARBA00022553"/>
    </source>
</evidence>
<dbReference type="Gene3D" id="3.30.450.20">
    <property type="entry name" value="PAS domain"/>
    <property type="match status" value="3"/>
</dbReference>
<comment type="catalytic activity">
    <reaction evidence="1">
        <text>ATP + protein L-histidine = ADP + protein N-phospho-L-histidine.</text>
        <dbReference type="EC" id="2.7.13.3"/>
    </reaction>
</comment>
<dbReference type="EC" id="2.7.13.3" evidence="3"/>
<dbReference type="PROSITE" id="PS50839">
    <property type="entry name" value="CHASE"/>
    <property type="match status" value="1"/>
</dbReference>
<keyword evidence="10 15" id="KW-1133">Transmembrane helix</keyword>
<dbReference type="SMART" id="SM01079">
    <property type="entry name" value="CHASE"/>
    <property type="match status" value="1"/>
</dbReference>
<dbReference type="GO" id="GO:0016020">
    <property type="term" value="C:membrane"/>
    <property type="evidence" value="ECO:0007669"/>
    <property type="project" value="UniProtKB-SubCell"/>
</dbReference>
<dbReference type="InterPro" id="IPR013655">
    <property type="entry name" value="PAS_fold_3"/>
</dbReference>
<dbReference type="PROSITE" id="PS50112">
    <property type="entry name" value="PAS"/>
    <property type="match status" value="1"/>
</dbReference>
<feature type="domain" description="PAC" evidence="19">
    <location>
        <begin position="357"/>
        <end position="410"/>
    </location>
</feature>
<dbReference type="SMART" id="SM00387">
    <property type="entry name" value="HATPase_c"/>
    <property type="match status" value="1"/>
</dbReference>
<dbReference type="InterPro" id="IPR001789">
    <property type="entry name" value="Sig_transdc_resp-reg_receiver"/>
</dbReference>
<feature type="domain" description="PAS" evidence="18">
    <location>
        <begin position="540"/>
        <end position="611"/>
    </location>
</feature>
<gene>
    <name evidence="21" type="ORF">K3X48_03470</name>
</gene>
<dbReference type="SUPFAM" id="SSF55785">
    <property type="entry name" value="PYP-like sensor domain (PAS domain)"/>
    <property type="match status" value="3"/>
</dbReference>
<evidence type="ECO:0000259" key="19">
    <source>
        <dbReference type="PROSITE" id="PS50113"/>
    </source>
</evidence>
<evidence type="ECO:0000256" key="8">
    <source>
        <dbReference type="ARBA" id="ARBA00022777"/>
    </source>
</evidence>
<dbReference type="PRINTS" id="PR00344">
    <property type="entry name" value="BCTRLSENSOR"/>
</dbReference>
<dbReference type="Pfam" id="PF13426">
    <property type="entry name" value="PAS_9"/>
    <property type="match status" value="1"/>
</dbReference>
<feature type="domain" description="Histidine kinase" evidence="16">
    <location>
        <begin position="680"/>
        <end position="902"/>
    </location>
</feature>
<dbReference type="RefSeq" id="WP_259806379.1">
    <property type="nucleotide sequence ID" value="NZ_CP080776.1"/>
</dbReference>
<dbReference type="InterPro" id="IPR036890">
    <property type="entry name" value="HATPase_C_sf"/>
</dbReference>
<feature type="domain" description="Response regulatory" evidence="17">
    <location>
        <begin position="925"/>
        <end position="1041"/>
    </location>
</feature>
<feature type="modified residue" description="4-aspartylphosphate" evidence="13">
    <location>
        <position position="975"/>
    </location>
</feature>
<dbReference type="Pfam" id="PF00072">
    <property type="entry name" value="Response_reg"/>
    <property type="match status" value="1"/>
</dbReference>
<keyword evidence="5" id="KW-0808">Transferase</keyword>
<dbReference type="Gene3D" id="3.30.450.350">
    <property type="entry name" value="CHASE domain"/>
    <property type="match status" value="1"/>
</dbReference>
<keyword evidence="4 13" id="KW-0597">Phosphoprotein</keyword>
<organism evidence="21 22">
    <name type="scientific">Aliiroseovarius crassostreae</name>
    <dbReference type="NCBI Taxonomy" id="154981"/>
    <lineage>
        <taxon>Bacteria</taxon>
        <taxon>Pseudomonadati</taxon>
        <taxon>Pseudomonadota</taxon>
        <taxon>Alphaproteobacteria</taxon>
        <taxon>Rhodobacterales</taxon>
        <taxon>Paracoccaceae</taxon>
        <taxon>Aliiroseovarius</taxon>
    </lineage>
</organism>
<evidence type="ECO:0000256" key="13">
    <source>
        <dbReference type="PROSITE-ProRule" id="PRU00169"/>
    </source>
</evidence>
<dbReference type="Proteomes" id="UP001057991">
    <property type="component" value="Chromosome"/>
</dbReference>
<sequence length="1048" mass="115489">MVKFDPPSSRLLVPLCVALATFVTLTAFYLSHRETQKQQQLEETRIASANFAARLQTHVTARFDTVGLLARQFREHSSVDSLAFQVETDLYHLMFQETQALNWVDPDGVIRFVTPLEGNHAALGLDLRSLPMPRAALEAARERGQLQVTPPIELAQGGQGVAAYIPVQDSGAVIGFLNLVFRTTPLVQTALGGDEGAAYAIRVFDGETEIFSSSIRPGQNAPVATRDIQLANRVWQVHVSPSASISTILTQRQNVLALVVGLLLSGVTGFLSHLVIERQLSLRESQNRFQDFAMASSDWFWELDSNLCLLWASDGLAGFLDRSPGDILGMDPITLRDPADEHPKWDALMEDLKLRRPFKDFDYYVHVGGETKWLRVSGVPVRDDAGEFYGYRGVATDITEQVFSEEKAREAAELLANSVEDSNELFSLWDNKDRLVLANRKFRDMHSDIPAAITPGTTYSDFVRAAIKQGYIPTETQHEDRFLAARLAARSQPDASAIEVTRNDGTILNIRDQHIAGGAIVTIAQDVTEQRRYEDALRASQERYALAVQQVSIWDWDLLEDRLYTSPGFARNLGYSREEFEEIKQNSLSSLLHPDDLAAYRARLAEHINAPGQIFSNEHRFRTRTGAYRWFMARGQAVADDTGRAVRSTGVLTDITERIELEEELHQSRKMDAIGQLTGGVAHDFNNLLTVIMGNAELIGEQSPSPAVAPLVEATIRAASRGAELTQRLLAFSMRQPLRPKRVDLPALLDGLPGLLTPTLGATIDLHLPTNDEAWPAFADPGQIENAVLNLVLNARDAMPDGGSLTIDCFNRHFDAPPDEKELTLEPGDYVVIRVTDTGTGMSQEVMKHACEPFFTTKGVGKGSGLGLSMVMGFAQQSGGQVVISSREGHGSIIDLYLPRAPHSPDTAPQSLPIPSSRPSGRGEHILLIEDDPALRHLTEQMLHKLGYAVTPAEHAQAARQQLARNPNIDLILSDVVLPGGTSGPAFVAEVLGHRPDMKVIYMSGYPASILEKEGHGATHEILLQKPFKISNLAKALQRKLQQDMRAV</sequence>
<dbReference type="SMART" id="SM00448">
    <property type="entry name" value="REC"/>
    <property type="match status" value="1"/>
</dbReference>
<feature type="domain" description="CHASE" evidence="20">
    <location>
        <begin position="105"/>
        <end position="238"/>
    </location>
</feature>
<evidence type="ECO:0000256" key="12">
    <source>
        <dbReference type="ARBA" id="ARBA00023136"/>
    </source>
</evidence>
<dbReference type="CDD" id="cd00082">
    <property type="entry name" value="HisKA"/>
    <property type="match status" value="1"/>
</dbReference>
<evidence type="ECO:0000313" key="22">
    <source>
        <dbReference type="Proteomes" id="UP001057991"/>
    </source>
</evidence>
<dbReference type="Pfam" id="PF12860">
    <property type="entry name" value="PAS_7"/>
    <property type="match status" value="1"/>
</dbReference>
<evidence type="ECO:0000259" key="20">
    <source>
        <dbReference type="PROSITE" id="PS50839"/>
    </source>
</evidence>
<evidence type="ECO:0000256" key="6">
    <source>
        <dbReference type="ARBA" id="ARBA00022692"/>
    </source>
</evidence>
<evidence type="ECO:0000256" key="3">
    <source>
        <dbReference type="ARBA" id="ARBA00012438"/>
    </source>
</evidence>
<dbReference type="PROSITE" id="PS50110">
    <property type="entry name" value="RESPONSE_REGULATORY"/>
    <property type="match status" value="1"/>
</dbReference>
<evidence type="ECO:0000259" key="16">
    <source>
        <dbReference type="PROSITE" id="PS50109"/>
    </source>
</evidence>
<evidence type="ECO:0000256" key="9">
    <source>
        <dbReference type="ARBA" id="ARBA00022840"/>
    </source>
</evidence>
<dbReference type="SUPFAM" id="SSF55874">
    <property type="entry name" value="ATPase domain of HSP90 chaperone/DNA topoisomerase II/histidine kinase"/>
    <property type="match status" value="1"/>
</dbReference>
<proteinExistence type="predicted"/>
<evidence type="ECO:0000259" key="18">
    <source>
        <dbReference type="PROSITE" id="PS50112"/>
    </source>
</evidence>
<dbReference type="InterPro" id="IPR005467">
    <property type="entry name" value="His_kinase_dom"/>
</dbReference>
<dbReference type="AlphaFoldDB" id="A0A9Q9HF27"/>
<dbReference type="Gene3D" id="1.10.287.130">
    <property type="match status" value="1"/>
</dbReference>
<dbReference type="SUPFAM" id="SSF47384">
    <property type="entry name" value="Homodimeric domain of signal transducing histidine kinase"/>
    <property type="match status" value="1"/>
</dbReference>
<dbReference type="InterPro" id="IPR036097">
    <property type="entry name" value="HisK_dim/P_sf"/>
</dbReference>
<dbReference type="Pfam" id="PF03924">
    <property type="entry name" value="CHASE"/>
    <property type="match status" value="1"/>
</dbReference>
<comment type="subcellular location">
    <subcellularLocation>
        <location evidence="2">Membrane</location>
    </subcellularLocation>
</comment>
<dbReference type="InterPro" id="IPR035965">
    <property type="entry name" value="PAS-like_dom_sf"/>
</dbReference>
<evidence type="ECO:0000256" key="7">
    <source>
        <dbReference type="ARBA" id="ARBA00022741"/>
    </source>
</evidence>
<keyword evidence="6 15" id="KW-0812">Transmembrane</keyword>
<dbReference type="InterPro" id="IPR000014">
    <property type="entry name" value="PAS"/>
</dbReference>
<dbReference type="InterPro" id="IPR001610">
    <property type="entry name" value="PAC"/>
</dbReference>
<dbReference type="InterPro" id="IPR011006">
    <property type="entry name" value="CheY-like_superfamily"/>
</dbReference>
<dbReference type="Gene3D" id="3.30.565.10">
    <property type="entry name" value="Histidine kinase-like ATPase, C-terminal domain"/>
    <property type="match status" value="1"/>
</dbReference>
<dbReference type="PANTHER" id="PTHR43065">
    <property type="entry name" value="SENSOR HISTIDINE KINASE"/>
    <property type="match status" value="1"/>
</dbReference>
<evidence type="ECO:0000256" key="15">
    <source>
        <dbReference type="SAM" id="Phobius"/>
    </source>
</evidence>
<dbReference type="Pfam" id="PF02518">
    <property type="entry name" value="HATPase_c"/>
    <property type="match status" value="1"/>
</dbReference>
<dbReference type="EMBL" id="CP080776">
    <property type="protein sequence ID" value="UWP96067.1"/>
    <property type="molecule type" value="Genomic_DNA"/>
</dbReference>
<feature type="region of interest" description="Disordered" evidence="14">
    <location>
        <begin position="902"/>
        <end position="921"/>
    </location>
</feature>
<dbReference type="GO" id="GO:0000155">
    <property type="term" value="F:phosphorelay sensor kinase activity"/>
    <property type="evidence" value="ECO:0007669"/>
    <property type="project" value="InterPro"/>
</dbReference>
<keyword evidence="12 15" id="KW-0472">Membrane</keyword>
<dbReference type="InterPro" id="IPR003594">
    <property type="entry name" value="HATPase_dom"/>
</dbReference>
<name>A0A9Q9HF27_9RHOB</name>
<dbReference type="InterPro" id="IPR004358">
    <property type="entry name" value="Sig_transdc_His_kin-like_C"/>
</dbReference>
<evidence type="ECO:0000256" key="1">
    <source>
        <dbReference type="ARBA" id="ARBA00000085"/>
    </source>
</evidence>
<keyword evidence="11" id="KW-0902">Two-component regulatory system</keyword>
<evidence type="ECO:0000256" key="14">
    <source>
        <dbReference type="SAM" id="MobiDB-lite"/>
    </source>
</evidence>
<reference evidence="21" key="1">
    <citation type="submission" date="2021-08" db="EMBL/GenBank/DDBJ databases">
        <authorList>
            <person name="Nwanade C."/>
            <person name="Wang M."/>
            <person name="Masoudi A."/>
            <person name="Yu Z."/>
            <person name="Liu J."/>
        </authorList>
    </citation>
    <scope>NUCLEOTIDE SEQUENCE</scope>
    <source>
        <strain evidence="21">S056</strain>
    </source>
</reference>
<feature type="transmembrane region" description="Helical" evidence="15">
    <location>
        <begin position="255"/>
        <end position="276"/>
    </location>
</feature>
<feature type="transmembrane region" description="Helical" evidence="15">
    <location>
        <begin position="12"/>
        <end position="30"/>
    </location>
</feature>
<dbReference type="InterPro" id="IPR006189">
    <property type="entry name" value="CHASE_dom"/>
</dbReference>
<dbReference type="InterPro" id="IPR003661">
    <property type="entry name" value="HisK_dim/P_dom"/>
</dbReference>
<dbReference type="GO" id="GO:0005524">
    <property type="term" value="F:ATP binding"/>
    <property type="evidence" value="ECO:0007669"/>
    <property type="project" value="UniProtKB-KW"/>
</dbReference>
<keyword evidence="8" id="KW-0418">Kinase</keyword>